<dbReference type="SUPFAM" id="SSF52540">
    <property type="entry name" value="P-loop containing nucleoside triphosphate hydrolases"/>
    <property type="match status" value="1"/>
</dbReference>
<evidence type="ECO:0000256" key="3">
    <source>
        <dbReference type="SAM" id="MobiDB-lite"/>
    </source>
</evidence>
<dbReference type="AlphaFoldDB" id="A0A8J3FQ77"/>
<evidence type="ECO:0000259" key="4">
    <source>
        <dbReference type="PROSITE" id="PS50043"/>
    </source>
</evidence>
<organism evidence="5 6">
    <name type="scientific">Mangrovihabitans endophyticus</name>
    <dbReference type="NCBI Taxonomy" id="1751298"/>
    <lineage>
        <taxon>Bacteria</taxon>
        <taxon>Bacillati</taxon>
        <taxon>Actinomycetota</taxon>
        <taxon>Actinomycetes</taxon>
        <taxon>Micromonosporales</taxon>
        <taxon>Micromonosporaceae</taxon>
        <taxon>Mangrovihabitans</taxon>
    </lineage>
</organism>
<dbReference type="InterPro" id="IPR016032">
    <property type="entry name" value="Sig_transdc_resp-reg_C-effctor"/>
</dbReference>
<dbReference type="PANTHER" id="PTHR16305:SF35">
    <property type="entry name" value="TRANSCRIPTIONAL ACTIVATOR DOMAIN"/>
    <property type="match status" value="1"/>
</dbReference>
<dbReference type="SMART" id="SM00421">
    <property type="entry name" value="HTH_LUXR"/>
    <property type="match status" value="1"/>
</dbReference>
<dbReference type="PANTHER" id="PTHR16305">
    <property type="entry name" value="TESTICULAR SOLUBLE ADENYLYL CYCLASE"/>
    <property type="match status" value="1"/>
</dbReference>
<gene>
    <name evidence="5" type="ORF">GCM10012284_36230</name>
</gene>
<keyword evidence="2" id="KW-0067">ATP-binding</keyword>
<name>A0A8J3FQ77_9ACTN</name>
<dbReference type="RefSeq" id="WP_189080400.1">
    <property type="nucleotide sequence ID" value="NZ_BMMX01000015.1"/>
</dbReference>
<dbReference type="InterPro" id="IPR041664">
    <property type="entry name" value="AAA_16"/>
</dbReference>
<dbReference type="InterPro" id="IPR000792">
    <property type="entry name" value="Tscrpt_reg_LuxR_C"/>
</dbReference>
<comment type="caution">
    <text evidence="5">The sequence shown here is derived from an EMBL/GenBank/DDBJ whole genome shotgun (WGS) entry which is preliminary data.</text>
</comment>
<dbReference type="Pfam" id="PF00196">
    <property type="entry name" value="GerE"/>
    <property type="match status" value="1"/>
</dbReference>
<dbReference type="PRINTS" id="PR00038">
    <property type="entry name" value="HTHLUXR"/>
</dbReference>
<feature type="region of interest" description="Disordered" evidence="3">
    <location>
        <begin position="89"/>
        <end position="111"/>
    </location>
</feature>
<dbReference type="SUPFAM" id="SSF48452">
    <property type="entry name" value="TPR-like"/>
    <property type="match status" value="1"/>
</dbReference>
<dbReference type="InterPro" id="IPR036388">
    <property type="entry name" value="WH-like_DNA-bd_sf"/>
</dbReference>
<evidence type="ECO:0000313" key="6">
    <source>
        <dbReference type="Proteomes" id="UP000656042"/>
    </source>
</evidence>
<dbReference type="EMBL" id="BMMX01000015">
    <property type="protein sequence ID" value="GGK98706.1"/>
    <property type="molecule type" value="Genomic_DNA"/>
</dbReference>
<dbReference type="GO" id="GO:0005524">
    <property type="term" value="F:ATP binding"/>
    <property type="evidence" value="ECO:0007669"/>
    <property type="project" value="UniProtKB-KW"/>
</dbReference>
<dbReference type="Gene3D" id="1.25.40.10">
    <property type="entry name" value="Tetratricopeptide repeat domain"/>
    <property type="match status" value="2"/>
</dbReference>
<dbReference type="SUPFAM" id="SSF46894">
    <property type="entry name" value="C-terminal effector domain of the bipartite response regulators"/>
    <property type="match status" value="1"/>
</dbReference>
<dbReference type="GO" id="GO:0006355">
    <property type="term" value="P:regulation of DNA-templated transcription"/>
    <property type="evidence" value="ECO:0007669"/>
    <property type="project" value="InterPro"/>
</dbReference>
<dbReference type="CDD" id="cd06170">
    <property type="entry name" value="LuxR_C_like"/>
    <property type="match status" value="1"/>
</dbReference>
<dbReference type="InterPro" id="IPR011990">
    <property type="entry name" value="TPR-like_helical_dom_sf"/>
</dbReference>
<dbReference type="Pfam" id="PF13191">
    <property type="entry name" value="AAA_16"/>
    <property type="match status" value="1"/>
</dbReference>
<sequence length="957" mass="103144">MPRARTVNLLGRRTELTVMAEGIAALQAGTGGVFAVEGEPGIGKSTLIDAVATTGEQSGCTVLRGAADQLAYPVPLRLLLDCLDVTQHESGPRPVRPAELPQARWPDPARSSETPAAAAEMILRLVDEACAAAPTMIVLDDIQWADDASLDVCRRLITNATHQPLLLVLAFRPVPRGPGMQRLRTIIHSRDVVPLTLGPLAAEAVRDLIADATGAPPGPVLSELATQAAGNPLYVLELVEALVREGQIRVGQQAEVRTPNGAVPKSLSAALASRLSFVPASATDMLRVAALLGEHFAVTEVSAVLARSAIDIACDVEDALAAGVLVDAGSRMRFRHPLIRRALYDDMPTALRSALHREVAQTLVRTGAGPQRVAQQLHAADLAGDHWTRHWLVETVPVLAVRAPHVAADLLRRELGHREADTRDQAQLSGALAHILVGTGEHEEAVTRARQALASSTEPADRAGLSWLLARALFSGGRNDEAVAALEQALSRPDQPDIWRARMLASLAMFERAGRGALDAADRTARQALTIGEASGDTFAIAYALTDLWLSHSVRRQHLSALACLDRALDTVGTASEHTDLRAYALNARIFTLQNLARWADAEETLRQARHVHLGPDRPDDVTSSITAAVLMFWRGHWDDALAELNSMDQSISAATYRGLRERGPVWLWHGVSALIAARRGRRAMAAEHLREGWLRPPTESAADRENTDFLLVAQAMVDEQNGDHRRALSHLAGLLDRRPGEMTLVHQWLPALVRVAHTVGDGSTAQAAVDACRAEADAEQVPARATAAADWSAGLHENDPVRLRAAADHYRTVGVPVELGGALEDLAVVLAERGDTSAARAAVNEAVEVYGEMEAAWDIRRAEARLRRYGVRRGVRGRRAKRATHGWEALTPTEHKVALLVASGRSTSDIALQLFLTRRTTQTHISRILAKLGMSSRVEIARAAFQRDPGAIPADL</sequence>
<dbReference type="Proteomes" id="UP000656042">
    <property type="component" value="Unassembled WGS sequence"/>
</dbReference>
<accession>A0A8J3FQ77</accession>
<dbReference type="GO" id="GO:0003677">
    <property type="term" value="F:DNA binding"/>
    <property type="evidence" value="ECO:0007669"/>
    <property type="project" value="InterPro"/>
</dbReference>
<dbReference type="GO" id="GO:0005737">
    <property type="term" value="C:cytoplasm"/>
    <property type="evidence" value="ECO:0007669"/>
    <property type="project" value="TreeGrafter"/>
</dbReference>
<keyword evidence="1" id="KW-0547">Nucleotide-binding</keyword>
<proteinExistence type="predicted"/>
<reference evidence="5" key="1">
    <citation type="journal article" date="2014" name="Int. J. Syst. Evol. Microbiol.">
        <title>Complete genome sequence of Corynebacterium casei LMG S-19264T (=DSM 44701T), isolated from a smear-ripened cheese.</title>
        <authorList>
            <consortium name="US DOE Joint Genome Institute (JGI-PGF)"/>
            <person name="Walter F."/>
            <person name="Albersmeier A."/>
            <person name="Kalinowski J."/>
            <person name="Ruckert C."/>
        </authorList>
    </citation>
    <scope>NUCLEOTIDE SEQUENCE</scope>
    <source>
        <strain evidence="5">CGMCC 4.7299</strain>
    </source>
</reference>
<reference evidence="5" key="2">
    <citation type="submission" date="2020-09" db="EMBL/GenBank/DDBJ databases">
        <authorList>
            <person name="Sun Q."/>
            <person name="Zhou Y."/>
        </authorList>
    </citation>
    <scope>NUCLEOTIDE SEQUENCE</scope>
    <source>
        <strain evidence="5">CGMCC 4.7299</strain>
    </source>
</reference>
<feature type="domain" description="HTH luxR-type" evidence="4">
    <location>
        <begin position="884"/>
        <end position="949"/>
    </location>
</feature>
<evidence type="ECO:0000256" key="2">
    <source>
        <dbReference type="ARBA" id="ARBA00022840"/>
    </source>
</evidence>
<protein>
    <submittedName>
        <fullName evidence="5">SARP family transcriptional regulator</fullName>
    </submittedName>
</protein>
<dbReference type="Pfam" id="PF13432">
    <property type="entry name" value="TPR_16"/>
    <property type="match status" value="1"/>
</dbReference>
<keyword evidence="6" id="KW-1185">Reference proteome</keyword>
<dbReference type="Gene3D" id="1.10.10.10">
    <property type="entry name" value="Winged helix-like DNA-binding domain superfamily/Winged helix DNA-binding domain"/>
    <property type="match status" value="1"/>
</dbReference>
<dbReference type="PROSITE" id="PS50043">
    <property type="entry name" value="HTH_LUXR_2"/>
    <property type="match status" value="1"/>
</dbReference>
<dbReference type="InterPro" id="IPR027417">
    <property type="entry name" value="P-loop_NTPase"/>
</dbReference>
<evidence type="ECO:0000256" key="1">
    <source>
        <dbReference type="ARBA" id="ARBA00022741"/>
    </source>
</evidence>
<dbReference type="GO" id="GO:0004016">
    <property type="term" value="F:adenylate cyclase activity"/>
    <property type="evidence" value="ECO:0007669"/>
    <property type="project" value="TreeGrafter"/>
</dbReference>
<evidence type="ECO:0000313" key="5">
    <source>
        <dbReference type="EMBL" id="GGK98706.1"/>
    </source>
</evidence>